<gene>
    <name evidence="3" type="ORF">PsYK624_152040</name>
</gene>
<comment type="caution">
    <text evidence="3">The sequence shown here is derived from an EMBL/GenBank/DDBJ whole genome shotgun (WGS) entry which is preliminary data.</text>
</comment>
<organism evidence="3 4">
    <name type="scientific">Phanerochaete sordida</name>
    <dbReference type="NCBI Taxonomy" id="48140"/>
    <lineage>
        <taxon>Eukaryota</taxon>
        <taxon>Fungi</taxon>
        <taxon>Dikarya</taxon>
        <taxon>Basidiomycota</taxon>
        <taxon>Agaricomycotina</taxon>
        <taxon>Agaricomycetes</taxon>
        <taxon>Polyporales</taxon>
        <taxon>Phanerochaetaceae</taxon>
        <taxon>Phanerochaete</taxon>
    </lineage>
</organism>
<evidence type="ECO:0000259" key="2">
    <source>
        <dbReference type="Pfam" id="PF20153"/>
    </source>
</evidence>
<proteinExistence type="predicted"/>
<dbReference type="InterPro" id="IPR045338">
    <property type="entry name" value="DUF6535"/>
</dbReference>
<feature type="domain" description="DUF6535" evidence="2">
    <location>
        <begin position="13"/>
        <end position="189"/>
    </location>
</feature>
<feature type="transmembrane region" description="Helical" evidence="1">
    <location>
        <begin position="163"/>
        <end position="188"/>
    </location>
</feature>
<dbReference type="Proteomes" id="UP000703269">
    <property type="component" value="Unassembled WGS sequence"/>
</dbReference>
<dbReference type="Pfam" id="PF20153">
    <property type="entry name" value="DUF6535"/>
    <property type="match status" value="1"/>
</dbReference>
<feature type="transmembrane region" description="Helical" evidence="1">
    <location>
        <begin position="200"/>
        <end position="220"/>
    </location>
</feature>
<keyword evidence="1" id="KW-0812">Transmembrane</keyword>
<evidence type="ECO:0000313" key="3">
    <source>
        <dbReference type="EMBL" id="GJE98966.1"/>
    </source>
</evidence>
<feature type="transmembrane region" description="Helical" evidence="1">
    <location>
        <begin position="110"/>
        <end position="129"/>
    </location>
</feature>
<dbReference type="OrthoDB" id="3269725at2759"/>
<name>A0A9P3LKX1_9APHY</name>
<dbReference type="EMBL" id="BPQB01000097">
    <property type="protein sequence ID" value="GJE98966.1"/>
    <property type="molecule type" value="Genomic_DNA"/>
</dbReference>
<keyword evidence="4" id="KW-1185">Reference proteome</keyword>
<protein>
    <recommendedName>
        <fullName evidence="2">DUF6535 domain-containing protein</fullName>
    </recommendedName>
</protein>
<keyword evidence="1" id="KW-0472">Membrane</keyword>
<sequence length="237" mass="26611">MEGTSSRLGVSAWQQMLRGVLDVDERKVGDCKDDIDTLMVFAGLFSAVLTAFLVESYTILQPDPHDEMTFLLRQSLFRNYTVNTGYLNSTSPTLEAPPFEAPLWAVRVNALWFASLVCSLATASIAMLVKQWLREYLAIEWTVPQEKLRAWQYRKAAIADWRVFGIASALPLLSQASLALFFLGLYFFTSAIDDRIGRSTMPLVADWAFFLVMTTLAPLISPRCPYKIPPLKGVQLS</sequence>
<feature type="transmembrane region" description="Helical" evidence="1">
    <location>
        <begin position="35"/>
        <end position="54"/>
    </location>
</feature>
<evidence type="ECO:0000256" key="1">
    <source>
        <dbReference type="SAM" id="Phobius"/>
    </source>
</evidence>
<keyword evidence="1" id="KW-1133">Transmembrane helix</keyword>
<evidence type="ECO:0000313" key="4">
    <source>
        <dbReference type="Proteomes" id="UP000703269"/>
    </source>
</evidence>
<dbReference type="AlphaFoldDB" id="A0A9P3LKX1"/>
<accession>A0A9P3LKX1</accession>
<reference evidence="3 4" key="1">
    <citation type="submission" date="2021-08" db="EMBL/GenBank/DDBJ databases">
        <title>Draft Genome Sequence of Phanerochaete sordida strain YK-624.</title>
        <authorList>
            <person name="Mori T."/>
            <person name="Dohra H."/>
            <person name="Suzuki T."/>
            <person name="Kawagishi H."/>
            <person name="Hirai H."/>
        </authorList>
    </citation>
    <scope>NUCLEOTIDE SEQUENCE [LARGE SCALE GENOMIC DNA]</scope>
    <source>
        <strain evidence="3 4">YK-624</strain>
    </source>
</reference>